<feature type="transmembrane region" description="Helical" evidence="1">
    <location>
        <begin position="167"/>
        <end position="191"/>
    </location>
</feature>
<keyword evidence="1" id="KW-0472">Membrane</keyword>
<dbReference type="GeneID" id="92355480"/>
<sequence length="241" mass="27803">MNKSDTKGKIRNHALYFLGVLSYIVSLVPFEINWLRAIILIPIIAYTLPIMEYLQPRAMSLKIRDKDILLIIPAVVPYLFMNLNIYLLIPISLLILTFLLYYLKATMWGTVVGTAFEASLSIVWATFVNNLLFLLPSIYWLLYIFTGALYVEYKIPFRKLSKKAPQISWFISLLLLFFLSIKFPLTLVSLIEPSFRFFNPGDKLKSVKEIKDLGKNGSKKDLIFLGVLTITYTISVMYLHI</sequence>
<name>A0AAT9GUS6_9CREN</name>
<evidence type="ECO:0000256" key="1">
    <source>
        <dbReference type="SAM" id="Phobius"/>
    </source>
</evidence>
<dbReference type="RefSeq" id="WP_369610077.1">
    <property type="nucleotide sequence ID" value="NZ_AP031322.1"/>
</dbReference>
<feature type="transmembrane region" description="Helical" evidence="1">
    <location>
        <begin position="222"/>
        <end position="239"/>
    </location>
</feature>
<evidence type="ECO:0000313" key="2">
    <source>
        <dbReference type="EMBL" id="BFH74578.1"/>
    </source>
</evidence>
<dbReference type="KEGG" id="sjv:SJAV_25220"/>
<feature type="transmembrane region" description="Helical" evidence="1">
    <location>
        <begin position="122"/>
        <end position="146"/>
    </location>
</feature>
<keyword evidence="1" id="KW-0812">Transmembrane</keyword>
<dbReference type="AlphaFoldDB" id="A0AAT9GUS6"/>
<feature type="transmembrane region" description="Helical" evidence="1">
    <location>
        <begin position="12"/>
        <end position="28"/>
    </location>
</feature>
<organism evidence="2">
    <name type="scientific">Sulfurisphaera javensis</name>
    <dbReference type="NCBI Taxonomy" id="2049879"/>
    <lineage>
        <taxon>Archaea</taxon>
        <taxon>Thermoproteota</taxon>
        <taxon>Thermoprotei</taxon>
        <taxon>Sulfolobales</taxon>
        <taxon>Sulfolobaceae</taxon>
        <taxon>Sulfurisphaera</taxon>
    </lineage>
</organism>
<proteinExistence type="predicted"/>
<dbReference type="EMBL" id="AP031322">
    <property type="protein sequence ID" value="BFH74578.1"/>
    <property type="molecule type" value="Genomic_DNA"/>
</dbReference>
<accession>A0AAT9GUS6</accession>
<reference evidence="2" key="1">
    <citation type="submission" date="2024-03" db="EMBL/GenBank/DDBJ databases">
        <title>Complete genome sequence of Sulfurisphaera javensis strain KD-1.</title>
        <authorList>
            <person name="Sakai H."/>
            <person name="Nur N."/>
            <person name="Suwanto A."/>
            <person name="Kurosawa N."/>
        </authorList>
    </citation>
    <scope>NUCLEOTIDE SEQUENCE</scope>
    <source>
        <strain evidence="2">KD-1</strain>
    </source>
</reference>
<feature type="transmembrane region" description="Helical" evidence="1">
    <location>
        <begin position="34"/>
        <end position="54"/>
    </location>
</feature>
<protein>
    <submittedName>
        <fullName evidence="2">Uncharacterized protein</fullName>
    </submittedName>
</protein>
<keyword evidence="1" id="KW-1133">Transmembrane helix</keyword>
<feature type="transmembrane region" description="Helical" evidence="1">
    <location>
        <begin position="75"/>
        <end position="102"/>
    </location>
</feature>
<gene>
    <name evidence="2" type="ORF">SJAV_25220</name>
</gene>